<accession>A0A5N6QS55</accession>
<reference evidence="4 5" key="1">
    <citation type="submission" date="2019-06" db="EMBL/GenBank/DDBJ databases">
        <title>A chromosomal-level reference genome of Carpinus fangiana (Coryloideae, Betulaceae).</title>
        <authorList>
            <person name="Yang X."/>
            <person name="Wang Z."/>
            <person name="Zhang L."/>
            <person name="Hao G."/>
            <person name="Liu J."/>
            <person name="Yang Y."/>
        </authorList>
    </citation>
    <scope>NUCLEOTIDE SEQUENCE [LARGE SCALE GENOMIC DNA]</scope>
    <source>
        <strain evidence="4">Cfa_2016G</strain>
        <tissue evidence="4">Leaf</tissue>
    </source>
</reference>
<dbReference type="OrthoDB" id="278430at2759"/>
<feature type="compositionally biased region" description="Polar residues" evidence="2">
    <location>
        <begin position="577"/>
        <end position="590"/>
    </location>
</feature>
<protein>
    <recommendedName>
        <fullName evidence="3">R3H domain-containing protein</fullName>
    </recommendedName>
</protein>
<gene>
    <name evidence="4" type="ORF">FH972_006282</name>
</gene>
<dbReference type="PROSITE" id="PS51061">
    <property type="entry name" value="R3H"/>
    <property type="match status" value="1"/>
</dbReference>
<dbReference type="GO" id="GO:0003676">
    <property type="term" value="F:nucleic acid binding"/>
    <property type="evidence" value="ECO:0007669"/>
    <property type="project" value="UniProtKB-UniRule"/>
</dbReference>
<dbReference type="Pfam" id="PF01424">
    <property type="entry name" value="R3H"/>
    <property type="match status" value="1"/>
</dbReference>
<keyword evidence="1" id="KW-0597">Phosphoprotein</keyword>
<evidence type="ECO:0000256" key="1">
    <source>
        <dbReference type="ARBA" id="ARBA00022553"/>
    </source>
</evidence>
<dbReference type="InterPro" id="IPR036867">
    <property type="entry name" value="R3H_dom_sf"/>
</dbReference>
<dbReference type="SMART" id="SM00393">
    <property type="entry name" value="R3H"/>
    <property type="match status" value="1"/>
</dbReference>
<dbReference type="CDD" id="cd02642">
    <property type="entry name" value="R3H_encore_like"/>
    <property type="match status" value="1"/>
</dbReference>
<dbReference type="InterPro" id="IPR051937">
    <property type="entry name" value="R3H_domain_containing"/>
</dbReference>
<dbReference type="PANTHER" id="PTHR15672">
    <property type="entry name" value="CAMP-REGULATED PHOSPHOPROTEIN 21 RELATED R3H DOMAIN CONTAINING PROTEIN"/>
    <property type="match status" value="1"/>
</dbReference>
<feature type="region of interest" description="Disordered" evidence="2">
    <location>
        <begin position="177"/>
        <end position="226"/>
    </location>
</feature>
<dbReference type="Gene3D" id="3.30.1370.50">
    <property type="entry name" value="R3H-like domain"/>
    <property type="match status" value="1"/>
</dbReference>
<dbReference type="InterPro" id="IPR024771">
    <property type="entry name" value="SUZ"/>
</dbReference>
<dbReference type="Proteomes" id="UP000327013">
    <property type="component" value="Chromosome 2"/>
</dbReference>
<sequence length="680" mass="72700">MGMGGKEKGNLTVPLVPVVPVKHTGEQGMGSKFLMPLLGDVEDSGSAEMGPQAPRMSLGLVNHSGVQRMAQKQVFWQTQEGRDAGFVNCKKGVTPACRVQAPVKRCECMKSTKIIGDGLLTALEGAVKPSHLGPQNSLGWQVLRGTEVSSSAGPSVMLTTGPVLVSSGEEGIEVSVPARPSEREGDCVGGDGSDAGAKELSRTLSSARASDVVSSGEQGTESKLPVRSSELDGVYADALGPVDLTPASLTAMVGATSGGCSVTSEGVPRLSLTGGGSDESAEAIQTEPIGVLVSSVNRKEQRSGPSTTPKQLRVFQRKEVLSSKPTKSWVAERCAWNNGTGMDLKSAGLGKNTLNSDEEPEEVEELASLVRDNLRSKHLVLSVEEVLINFLQDDTSSDGVLELEPMDAYNRLLLHRLAEIFGFNHTSVGEGDERHLILERCSDTSIPSILVSDILWQYDDHQSPVMSHQLLRKTEAFSVLETKIPSVQHSLEERKAAYLAARDRIFSMDLGEFNETVKQKPRSNPVVARRMIAHALGHRINPHNQTATLGDCKGHSGQTDAPDIQPGNKVEPKSPLEASQKTTSLPGQNINSYSKLKSSDKNSSGSSPSKSNMPPKQADKISAHVSISQNESSGNGVDKDYIKREHLGAAKRMFAHALGLQSGKDGLILKCSDIKQINRE</sequence>
<feature type="region of interest" description="Disordered" evidence="2">
    <location>
        <begin position="537"/>
        <end position="639"/>
    </location>
</feature>
<feature type="compositionally biased region" description="Polar residues" evidence="2">
    <location>
        <begin position="202"/>
        <end position="221"/>
    </location>
</feature>
<evidence type="ECO:0000313" key="5">
    <source>
        <dbReference type="Proteomes" id="UP000327013"/>
    </source>
</evidence>
<feature type="compositionally biased region" description="Polar residues" evidence="2">
    <location>
        <begin position="625"/>
        <end position="635"/>
    </location>
</feature>
<dbReference type="AlphaFoldDB" id="A0A5N6QS55"/>
<dbReference type="EMBL" id="CM017322">
    <property type="protein sequence ID" value="KAE8009874.1"/>
    <property type="molecule type" value="Genomic_DNA"/>
</dbReference>
<dbReference type="SUPFAM" id="SSF82708">
    <property type="entry name" value="R3H domain"/>
    <property type="match status" value="1"/>
</dbReference>
<evidence type="ECO:0000313" key="4">
    <source>
        <dbReference type="EMBL" id="KAE8009874.1"/>
    </source>
</evidence>
<dbReference type="Pfam" id="PF12752">
    <property type="entry name" value="SUZ"/>
    <property type="match status" value="1"/>
</dbReference>
<proteinExistence type="predicted"/>
<dbReference type="PANTHER" id="PTHR15672:SF25">
    <property type="entry name" value="OS01G0100600 PROTEIN"/>
    <property type="match status" value="1"/>
</dbReference>
<feature type="compositionally biased region" description="Low complexity" evidence="2">
    <location>
        <begin position="591"/>
        <end position="616"/>
    </location>
</feature>
<evidence type="ECO:0000256" key="2">
    <source>
        <dbReference type="SAM" id="MobiDB-lite"/>
    </source>
</evidence>
<organism evidence="4 5">
    <name type="scientific">Carpinus fangiana</name>
    <dbReference type="NCBI Taxonomy" id="176857"/>
    <lineage>
        <taxon>Eukaryota</taxon>
        <taxon>Viridiplantae</taxon>
        <taxon>Streptophyta</taxon>
        <taxon>Embryophyta</taxon>
        <taxon>Tracheophyta</taxon>
        <taxon>Spermatophyta</taxon>
        <taxon>Magnoliopsida</taxon>
        <taxon>eudicotyledons</taxon>
        <taxon>Gunneridae</taxon>
        <taxon>Pentapetalae</taxon>
        <taxon>rosids</taxon>
        <taxon>fabids</taxon>
        <taxon>Fagales</taxon>
        <taxon>Betulaceae</taxon>
        <taxon>Carpinus</taxon>
    </lineage>
</organism>
<feature type="domain" description="R3H" evidence="3">
    <location>
        <begin position="377"/>
        <end position="442"/>
    </location>
</feature>
<keyword evidence="5" id="KW-1185">Reference proteome</keyword>
<name>A0A5N6QS55_9ROSI</name>
<dbReference type="InterPro" id="IPR001374">
    <property type="entry name" value="R3H_dom"/>
</dbReference>
<evidence type="ECO:0000259" key="3">
    <source>
        <dbReference type="PROSITE" id="PS51061"/>
    </source>
</evidence>